<dbReference type="SUPFAM" id="SSF55785">
    <property type="entry name" value="PYP-like sensor domain (PAS domain)"/>
    <property type="match status" value="2"/>
</dbReference>
<keyword evidence="6" id="KW-0812">Transmembrane</keyword>
<dbReference type="CDD" id="cd16922">
    <property type="entry name" value="HATPase_EvgS-ArcB-TorS-like"/>
    <property type="match status" value="1"/>
</dbReference>
<accession>A0A5C6EFT1</accession>
<feature type="domain" description="PAC" evidence="17">
    <location>
        <begin position="93"/>
        <end position="143"/>
    </location>
</feature>
<comment type="caution">
    <text evidence="18">The sequence shown here is derived from an EMBL/GenBank/DDBJ whole genome shotgun (WGS) entry which is preliminary data.</text>
</comment>
<evidence type="ECO:0000259" key="15">
    <source>
        <dbReference type="PROSITE" id="PS50110"/>
    </source>
</evidence>
<dbReference type="CDD" id="cd00130">
    <property type="entry name" value="PAS"/>
    <property type="match status" value="2"/>
</dbReference>
<dbReference type="Pfam" id="PF08448">
    <property type="entry name" value="PAS_4"/>
    <property type="match status" value="2"/>
</dbReference>
<evidence type="ECO:0000313" key="18">
    <source>
        <dbReference type="EMBL" id="TWU46109.1"/>
    </source>
</evidence>
<evidence type="ECO:0000256" key="5">
    <source>
        <dbReference type="ARBA" id="ARBA00022679"/>
    </source>
</evidence>
<dbReference type="Gene3D" id="3.30.565.10">
    <property type="entry name" value="Histidine kinase-like ATPase, C-terminal domain"/>
    <property type="match status" value="1"/>
</dbReference>
<dbReference type="InterPro" id="IPR036890">
    <property type="entry name" value="HATPase_C_sf"/>
</dbReference>
<dbReference type="InterPro" id="IPR036097">
    <property type="entry name" value="HisK_dim/P_sf"/>
</dbReference>
<evidence type="ECO:0000256" key="10">
    <source>
        <dbReference type="ARBA" id="ARBA00022989"/>
    </source>
</evidence>
<evidence type="ECO:0000259" key="16">
    <source>
        <dbReference type="PROSITE" id="PS50112"/>
    </source>
</evidence>
<feature type="domain" description="Response regulatory" evidence="15">
    <location>
        <begin position="535"/>
        <end position="653"/>
    </location>
</feature>
<organism evidence="18 19">
    <name type="scientific">Rubripirellula tenax</name>
    <dbReference type="NCBI Taxonomy" id="2528015"/>
    <lineage>
        <taxon>Bacteria</taxon>
        <taxon>Pseudomonadati</taxon>
        <taxon>Planctomycetota</taxon>
        <taxon>Planctomycetia</taxon>
        <taxon>Pirellulales</taxon>
        <taxon>Pirellulaceae</taxon>
        <taxon>Rubripirellula</taxon>
    </lineage>
</organism>
<comment type="subcellular location">
    <subcellularLocation>
        <location evidence="2">Membrane</location>
    </subcellularLocation>
</comment>
<dbReference type="InterPro" id="IPR035965">
    <property type="entry name" value="PAS-like_dom_sf"/>
</dbReference>
<dbReference type="PROSITE" id="PS50113">
    <property type="entry name" value="PAC"/>
    <property type="match status" value="2"/>
</dbReference>
<evidence type="ECO:0000259" key="14">
    <source>
        <dbReference type="PROSITE" id="PS50109"/>
    </source>
</evidence>
<evidence type="ECO:0000256" key="6">
    <source>
        <dbReference type="ARBA" id="ARBA00022692"/>
    </source>
</evidence>
<keyword evidence="4 13" id="KW-0597">Phosphoprotein</keyword>
<keyword evidence="10" id="KW-1133">Transmembrane helix</keyword>
<dbReference type="Pfam" id="PF02518">
    <property type="entry name" value="HATPase_c"/>
    <property type="match status" value="1"/>
</dbReference>
<dbReference type="FunFam" id="3.30.565.10:FF:000010">
    <property type="entry name" value="Sensor histidine kinase RcsC"/>
    <property type="match status" value="1"/>
</dbReference>
<evidence type="ECO:0000256" key="7">
    <source>
        <dbReference type="ARBA" id="ARBA00022741"/>
    </source>
</evidence>
<dbReference type="SMART" id="SM00387">
    <property type="entry name" value="HATPase_c"/>
    <property type="match status" value="1"/>
</dbReference>
<dbReference type="EMBL" id="SJPW01000008">
    <property type="protein sequence ID" value="TWU46109.1"/>
    <property type="molecule type" value="Genomic_DNA"/>
</dbReference>
<dbReference type="Gene3D" id="1.10.287.130">
    <property type="match status" value="1"/>
</dbReference>
<evidence type="ECO:0000256" key="11">
    <source>
        <dbReference type="ARBA" id="ARBA00023012"/>
    </source>
</evidence>
<dbReference type="PROSITE" id="PS50112">
    <property type="entry name" value="PAS"/>
    <property type="match status" value="1"/>
</dbReference>
<dbReference type="InterPro" id="IPR011006">
    <property type="entry name" value="CheY-like_superfamily"/>
</dbReference>
<dbReference type="SMART" id="SM00448">
    <property type="entry name" value="REC"/>
    <property type="match status" value="1"/>
</dbReference>
<dbReference type="PROSITE" id="PS50109">
    <property type="entry name" value="HIS_KIN"/>
    <property type="match status" value="1"/>
</dbReference>
<dbReference type="RefSeq" id="WP_146461787.1">
    <property type="nucleotide sequence ID" value="NZ_SJPW01000008.1"/>
</dbReference>
<gene>
    <name evidence="18" type="primary">arcB</name>
    <name evidence="18" type="ORF">Poly51_55040</name>
</gene>
<dbReference type="GO" id="GO:0000155">
    <property type="term" value="F:phosphorelay sensor kinase activity"/>
    <property type="evidence" value="ECO:0007669"/>
    <property type="project" value="InterPro"/>
</dbReference>
<dbReference type="InterPro" id="IPR003594">
    <property type="entry name" value="HATPase_dom"/>
</dbReference>
<dbReference type="InterPro" id="IPR003661">
    <property type="entry name" value="HisK_dim/P_dom"/>
</dbReference>
<dbReference type="GO" id="GO:0016020">
    <property type="term" value="C:membrane"/>
    <property type="evidence" value="ECO:0007669"/>
    <property type="project" value="UniProtKB-SubCell"/>
</dbReference>
<protein>
    <recommendedName>
        <fullName evidence="3">histidine kinase</fullName>
        <ecNumber evidence="3">2.7.13.3</ecNumber>
    </recommendedName>
</protein>
<dbReference type="Gene3D" id="3.30.450.20">
    <property type="entry name" value="PAS domain"/>
    <property type="match status" value="2"/>
</dbReference>
<feature type="modified residue" description="4-aspartylphosphate" evidence="13">
    <location>
        <position position="584"/>
    </location>
</feature>
<evidence type="ECO:0000256" key="13">
    <source>
        <dbReference type="PROSITE-ProRule" id="PRU00169"/>
    </source>
</evidence>
<dbReference type="SMART" id="SM00388">
    <property type="entry name" value="HisKA"/>
    <property type="match status" value="1"/>
</dbReference>
<keyword evidence="19" id="KW-1185">Reference proteome</keyword>
<dbReference type="SMART" id="SM00091">
    <property type="entry name" value="PAS"/>
    <property type="match status" value="2"/>
</dbReference>
<dbReference type="InterPro" id="IPR000700">
    <property type="entry name" value="PAS-assoc_C"/>
</dbReference>
<feature type="domain" description="PAC" evidence="17">
    <location>
        <begin position="205"/>
        <end position="271"/>
    </location>
</feature>
<evidence type="ECO:0000259" key="17">
    <source>
        <dbReference type="PROSITE" id="PS50113"/>
    </source>
</evidence>
<dbReference type="InterPro" id="IPR000014">
    <property type="entry name" value="PAS"/>
</dbReference>
<evidence type="ECO:0000313" key="19">
    <source>
        <dbReference type="Proteomes" id="UP000318288"/>
    </source>
</evidence>
<name>A0A5C6EFT1_9BACT</name>
<keyword evidence="5 18" id="KW-0808">Transferase</keyword>
<evidence type="ECO:0000256" key="1">
    <source>
        <dbReference type="ARBA" id="ARBA00000085"/>
    </source>
</evidence>
<dbReference type="Pfam" id="PF00512">
    <property type="entry name" value="HisKA"/>
    <property type="match status" value="1"/>
</dbReference>
<evidence type="ECO:0000256" key="4">
    <source>
        <dbReference type="ARBA" id="ARBA00022553"/>
    </source>
</evidence>
<dbReference type="NCBIfam" id="TIGR00229">
    <property type="entry name" value="sensory_box"/>
    <property type="match status" value="2"/>
</dbReference>
<dbReference type="CDD" id="cd17546">
    <property type="entry name" value="REC_hyHK_CKI1_RcsC-like"/>
    <property type="match status" value="1"/>
</dbReference>
<feature type="domain" description="Histidine kinase" evidence="14">
    <location>
        <begin position="289"/>
        <end position="510"/>
    </location>
</feature>
<dbReference type="InterPro" id="IPR013656">
    <property type="entry name" value="PAS_4"/>
</dbReference>
<evidence type="ECO:0000256" key="2">
    <source>
        <dbReference type="ARBA" id="ARBA00004370"/>
    </source>
</evidence>
<dbReference type="InterPro" id="IPR005467">
    <property type="entry name" value="His_kinase_dom"/>
</dbReference>
<keyword evidence="12" id="KW-0472">Membrane</keyword>
<feature type="domain" description="PAS" evidence="16">
    <location>
        <begin position="27"/>
        <end position="89"/>
    </location>
</feature>
<evidence type="ECO:0000256" key="3">
    <source>
        <dbReference type="ARBA" id="ARBA00012438"/>
    </source>
</evidence>
<evidence type="ECO:0000256" key="12">
    <source>
        <dbReference type="ARBA" id="ARBA00023136"/>
    </source>
</evidence>
<dbReference type="InterPro" id="IPR004358">
    <property type="entry name" value="Sig_transdc_His_kin-like_C"/>
</dbReference>
<dbReference type="FunFam" id="1.10.287.130:FF:000004">
    <property type="entry name" value="Ethylene receptor 1"/>
    <property type="match status" value="1"/>
</dbReference>
<keyword evidence="7" id="KW-0547">Nucleotide-binding</keyword>
<comment type="catalytic activity">
    <reaction evidence="1">
        <text>ATP + protein L-histidine = ADP + protein N-phospho-L-histidine.</text>
        <dbReference type="EC" id="2.7.13.3"/>
    </reaction>
</comment>
<dbReference type="PROSITE" id="PS50110">
    <property type="entry name" value="RESPONSE_REGULATORY"/>
    <property type="match status" value="1"/>
</dbReference>
<dbReference type="GO" id="GO:0005524">
    <property type="term" value="F:ATP binding"/>
    <property type="evidence" value="ECO:0007669"/>
    <property type="project" value="UniProtKB-KW"/>
</dbReference>
<dbReference type="AlphaFoldDB" id="A0A5C6EFT1"/>
<keyword evidence="9" id="KW-0067">ATP-binding</keyword>
<dbReference type="InterPro" id="IPR001789">
    <property type="entry name" value="Sig_transdc_resp-reg_receiver"/>
</dbReference>
<dbReference type="SUPFAM" id="SSF52172">
    <property type="entry name" value="CheY-like"/>
    <property type="match status" value="1"/>
</dbReference>
<sequence>MTDSKQPRESIVALSPGFPEWLRDSFVEELPLYVILKDLEGKFTYVNKQTARLLDLPIQDIIGKTDFDLFAAELAQKFWDDDRDVIRTGLAVEHIEHNCTTPVSRLVKVRKTPIRTEDGKIIGIEVVFWDVTAHQEAEANLEQERFLLQSLLNNLPDFIYFKDLQSRFLRVSQAHAQRLGLSDAAEAVGTTDSDYFPEEYAEAARTDELQLIRSGQDVIGREEHAVWPDGSETWVATSKLPLRNEDGRIVGTFGISRDITELKAAVEAIERAKQVAEAASRAKSEFVANLSHEIRTPMNAIIGMADLLVNGGLDQVRSEQAKTILESGECLLALLNEILDFSRIESGRLELDPIQGDVRELVNGVVRMLAVRVNEKSIEITSHVTPETPRYVVADFVRLRQILINLVGNAIKFTAQGSVSLRVELVKQNDRDVTLRFSVSDTGIGIPSEKLEVIFEEFEQADKSTTRRYGGTGLGLAISSRLVKLMGGTVQVESQAGQGSTFSFSLSFPVADDAEVKDADAETRAAADSSHAPLRILVAEDGATNQLVAKMMLTRRGHTVVIANDGREALDLSADSEFDAILMDLEMPEMDGLEATRQIRDRERGTGLHIPIIAMTAHAMETDVQRCLDAGMDAYIAKPIRQNTVIDTIERLVDP</sequence>
<reference evidence="18 19" key="1">
    <citation type="submission" date="2019-02" db="EMBL/GenBank/DDBJ databases">
        <title>Deep-cultivation of Planctomycetes and their phenomic and genomic characterization uncovers novel biology.</title>
        <authorList>
            <person name="Wiegand S."/>
            <person name="Jogler M."/>
            <person name="Boedeker C."/>
            <person name="Pinto D."/>
            <person name="Vollmers J."/>
            <person name="Rivas-Marin E."/>
            <person name="Kohn T."/>
            <person name="Peeters S.H."/>
            <person name="Heuer A."/>
            <person name="Rast P."/>
            <person name="Oberbeckmann S."/>
            <person name="Bunk B."/>
            <person name="Jeske O."/>
            <person name="Meyerdierks A."/>
            <person name="Storesund J.E."/>
            <person name="Kallscheuer N."/>
            <person name="Luecker S."/>
            <person name="Lage O.M."/>
            <person name="Pohl T."/>
            <person name="Merkel B.J."/>
            <person name="Hornburger P."/>
            <person name="Mueller R.-W."/>
            <person name="Bruemmer F."/>
            <person name="Labrenz M."/>
            <person name="Spormann A.M."/>
            <person name="Op Den Camp H."/>
            <person name="Overmann J."/>
            <person name="Amann R."/>
            <person name="Jetten M.S.M."/>
            <person name="Mascher T."/>
            <person name="Medema M.H."/>
            <person name="Devos D.P."/>
            <person name="Kaster A.-K."/>
            <person name="Ovreas L."/>
            <person name="Rohde M."/>
            <person name="Galperin M.Y."/>
            <person name="Jogler C."/>
        </authorList>
    </citation>
    <scope>NUCLEOTIDE SEQUENCE [LARGE SCALE GENOMIC DNA]</scope>
    <source>
        <strain evidence="18 19">Poly51</strain>
    </source>
</reference>
<dbReference type="SUPFAM" id="SSF47384">
    <property type="entry name" value="Homodimeric domain of signal transducing histidine kinase"/>
    <property type="match status" value="1"/>
</dbReference>
<dbReference type="SUPFAM" id="SSF55874">
    <property type="entry name" value="ATPase domain of HSP90 chaperone/DNA topoisomerase II/histidine kinase"/>
    <property type="match status" value="1"/>
</dbReference>
<dbReference type="Gene3D" id="3.40.50.2300">
    <property type="match status" value="1"/>
</dbReference>
<evidence type="ECO:0000256" key="8">
    <source>
        <dbReference type="ARBA" id="ARBA00022777"/>
    </source>
</evidence>
<dbReference type="Proteomes" id="UP000318288">
    <property type="component" value="Unassembled WGS sequence"/>
</dbReference>
<dbReference type="OrthoDB" id="9762493at2"/>
<keyword evidence="8" id="KW-0418">Kinase</keyword>
<proteinExistence type="predicted"/>
<dbReference type="PANTHER" id="PTHR45339">
    <property type="entry name" value="HYBRID SIGNAL TRANSDUCTION HISTIDINE KINASE J"/>
    <property type="match status" value="1"/>
</dbReference>
<keyword evidence="11" id="KW-0902">Two-component regulatory system</keyword>
<dbReference type="PRINTS" id="PR00344">
    <property type="entry name" value="BCTRLSENSOR"/>
</dbReference>
<dbReference type="CDD" id="cd00082">
    <property type="entry name" value="HisKA"/>
    <property type="match status" value="1"/>
</dbReference>
<dbReference type="Pfam" id="PF00072">
    <property type="entry name" value="Response_reg"/>
    <property type="match status" value="1"/>
</dbReference>
<dbReference type="EC" id="2.7.13.3" evidence="3"/>
<dbReference type="PANTHER" id="PTHR45339:SF1">
    <property type="entry name" value="HYBRID SIGNAL TRANSDUCTION HISTIDINE KINASE J"/>
    <property type="match status" value="1"/>
</dbReference>
<evidence type="ECO:0000256" key="9">
    <source>
        <dbReference type="ARBA" id="ARBA00022840"/>
    </source>
</evidence>